<dbReference type="EMBL" id="GG670562">
    <property type="protein sequence ID" value="EER20559.1"/>
    <property type="molecule type" value="Genomic_DNA"/>
</dbReference>
<protein>
    <recommendedName>
        <fullName evidence="4">MULE transposase domain-containing protein</fullName>
    </recommendedName>
</protein>
<evidence type="ECO:0000313" key="3">
    <source>
        <dbReference type="Proteomes" id="UP000007800"/>
    </source>
</evidence>
<dbReference type="OrthoDB" id="119028at2759"/>
<feature type="compositionally biased region" description="Polar residues" evidence="1">
    <location>
        <begin position="694"/>
        <end position="708"/>
    </location>
</feature>
<dbReference type="Proteomes" id="UP000007800">
    <property type="component" value="Unassembled WGS sequence"/>
</dbReference>
<feature type="compositionally biased region" description="Acidic residues" evidence="1">
    <location>
        <begin position="742"/>
        <end position="751"/>
    </location>
</feature>
<dbReference type="OMA" id="HIVVCAN"/>
<feature type="compositionally biased region" description="Acidic residues" evidence="1">
    <location>
        <begin position="821"/>
        <end position="840"/>
    </location>
</feature>
<evidence type="ECO:0008006" key="4">
    <source>
        <dbReference type="Google" id="ProtNLM"/>
    </source>
</evidence>
<dbReference type="RefSeq" id="XP_002788763.1">
    <property type="nucleotide sequence ID" value="XM_002788717.1"/>
</dbReference>
<organism evidence="3">
    <name type="scientific">Perkinsus marinus (strain ATCC 50983 / TXsc)</name>
    <dbReference type="NCBI Taxonomy" id="423536"/>
    <lineage>
        <taxon>Eukaryota</taxon>
        <taxon>Sar</taxon>
        <taxon>Alveolata</taxon>
        <taxon>Perkinsozoa</taxon>
        <taxon>Perkinsea</taxon>
        <taxon>Perkinsida</taxon>
        <taxon>Perkinsidae</taxon>
        <taxon>Perkinsus</taxon>
    </lineage>
</organism>
<feature type="region of interest" description="Disordered" evidence="1">
    <location>
        <begin position="742"/>
        <end position="848"/>
    </location>
</feature>
<feature type="compositionally biased region" description="Acidic residues" evidence="1">
    <location>
        <begin position="792"/>
        <end position="814"/>
    </location>
</feature>
<reference evidence="2 3" key="1">
    <citation type="submission" date="2008-07" db="EMBL/GenBank/DDBJ databases">
        <authorList>
            <person name="El-Sayed N."/>
            <person name="Caler E."/>
            <person name="Inman J."/>
            <person name="Amedeo P."/>
            <person name="Hass B."/>
            <person name="Wortman J."/>
        </authorList>
    </citation>
    <scope>NUCLEOTIDE SEQUENCE [LARGE SCALE GENOMIC DNA]</scope>
    <source>
        <strain evidence="3">ATCC 50983 / TXsc</strain>
    </source>
</reference>
<accession>C5K5D7</accession>
<dbReference type="AlphaFoldDB" id="C5K5D7"/>
<dbReference type="GeneID" id="9054107"/>
<keyword evidence="3" id="KW-1185">Reference proteome</keyword>
<name>C5K5D7_PERM5</name>
<feature type="region of interest" description="Disordered" evidence="1">
    <location>
        <begin position="37"/>
        <end position="62"/>
    </location>
</feature>
<gene>
    <name evidence="2" type="ORF">Pmar_PMAR010306</name>
</gene>
<evidence type="ECO:0000256" key="1">
    <source>
        <dbReference type="SAM" id="MobiDB-lite"/>
    </source>
</evidence>
<proteinExistence type="predicted"/>
<sequence>MAQAIGLVLQNNPAIMEKAVNEAVQEAMKRVCENGVSRTEEGQAGPSGCPEAQATRNHRGPGANYELATSQVFSSIVDAEAHLAKYAGLEPGLKMVLNNSYQRKRIIYGTRRYRCPRARSAGWKRCSFTMLITTGSDGSRIWRQRKHPIHAKSGVVSKPKLSEVACEEVKKLAMAGCQPKSTFRYLRERGYLPAGLTRQNVMMKIYYLRQRAFKHNEGRPMPGGSLTEIAAFCRERQVVPCDDDESFCLHYVDDQDGEFFGFFTTRGLLKAGHSCPVLSADFTHKLSYSPLGVLLIGGIFPGNPPRFRLLLAGFSLHESQKSVTAAMNSLKTMMNNLRLSFSPTIFVGDAAPQLGGAFEEVHGRARPHGLVRVNGRLEWSPDNDFDGASTRLFCHVHMWRNVLQKGMPMLKETVVKGCTAPATDESSREEHRRSLSLSLDAIGSGQTYQKLRLRFKEAVTTLQVAPSPQHIVVCANLMEKEWSRVCKPLWDYFSAQWLEHKIGWCQTSHEPWADRVVPRNSNCVEAANSALKSGLIRENMALCALISELCATCSDYSFGCTHEAADLNDPLAPTKQQMVQAMRWSEGRCRDHIYISFEDDAYYVPSEACLRLHDGADPEELDSVVSGFRDKYLSEHESAWEDYSDYSRSMRQIRVVKRFSGDEGHDKYPRSRALQVCPSYKKRQRKLAEEFRGENSQPPHLPADQSSILRDVTDEDLDAQSSGDESDAMREHYKSLIEEVEAEVEDGDDDMNSNSEASSRDEQDPTPLQDGSEIGRIFEGGCLENTTNPDGTSEESVGEDSDSDASDREEYEGESDGKEYEGDEFDEASFDGEDGICDGGDEMKKAAV</sequence>
<dbReference type="InParanoid" id="C5K5D7"/>
<evidence type="ECO:0000313" key="2">
    <source>
        <dbReference type="EMBL" id="EER20559.1"/>
    </source>
</evidence>
<feature type="region of interest" description="Disordered" evidence="1">
    <location>
        <begin position="685"/>
        <end position="708"/>
    </location>
</feature>